<evidence type="ECO:0000313" key="8">
    <source>
        <dbReference type="Proteomes" id="UP000780801"/>
    </source>
</evidence>
<dbReference type="GO" id="GO:0022857">
    <property type="term" value="F:transmembrane transporter activity"/>
    <property type="evidence" value="ECO:0007669"/>
    <property type="project" value="TreeGrafter"/>
</dbReference>
<evidence type="ECO:0000256" key="5">
    <source>
        <dbReference type="ARBA" id="ARBA00023136"/>
    </source>
</evidence>
<protein>
    <recommendedName>
        <fullName evidence="9">Major facilitator superfamily (MFS) profile domain-containing protein</fullName>
    </recommendedName>
</protein>
<evidence type="ECO:0000256" key="6">
    <source>
        <dbReference type="SAM" id="Phobius"/>
    </source>
</evidence>
<feature type="non-terminal residue" evidence="7">
    <location>
        <position position="68"/>
    </location>
</feature>
<evidence type="ECO:0000256" key="2">
    <source>
        <dbReference type="ARBA" id="ARBA00022448"/>
    </source>
</evidence>
<sequence length="68" mass="7190">MTRESSVTARYISLVICACGVFGYVPTLLSWSSSNFGGHTKKAVGIAFVISVGQCGSVIGGQIYRQDD</sequence>
<dbReference type="Proteomes" id="UP000780801">
    <property type="component" value="Unassembled WGS sequence"/>
</dbReference>
<proteinExistence type="predicted"/>
<dbReference type="PANTHER" id="PTHR43791">
    <property type="entry name" value="PERMEASE-RELATED"/>
    <property type="match status" value="1"/>
</dbReference>
<comment type="subcellular location">
    <subcellularLocation>
        <location evidence="1">Membrane</location>
        <topology evidence="1">Multi-pass membrane protein</topology>
    </subcellularLocation>
</comment>
<evidence type="ECO:0000256" key="3">
    <source>
        <dbReference type="ARBA" id="ARBA00022692"/>
    </source>
</evidence>
<keyword evidence="8" id="KW-1185">Reference proteome</keyword>
<evidence type="ECO:0000313" key="7">
    <source>
        <dbReference type="EMBL" id="KAF9578611.1"/>
    </source>
</evidence>
<dbReference type="AlphaFoldDB" id="A0A9P6FP30"/>
<keyword evidence="5 6" id="KW-0472">Membrane</keyword>
<evidence type="ECO:0000256" key="4">
    <source>
        <dbReference type="ARBA" id="ARBA00022989"/>
    </source>
</evidence>
<keyword evidence="3 6" id="KW-0812">Transmembrane</keyword>
<dbReference type="SUPFAM" id="SSF103473">
    <property type="entry name" value="MFS general substrate transporter"/>
    <property type="match status" value="1"/>
</dbReference>
<organism evidence="7 8">
    <name type="scientific">Lunasporangiospora selenospora</name>
    <dbReference type="NCBI Taxonomy" id="979761"/>
    <lineage>
        <taxon>Eukaryota</taxon>
        <taxon>Fungi</taxon>
        <taxon>Fungi incertae sedis</taxon>
        <taxon>Mucoromycota</taxon>
        <taxon>Mortierellomycotina</taxon>
        <taxon>Mortierellomycetes</taxon>
        <taxon>Mortierellales</taxon>
        <taxon>Mortierellaceae</taxon>
        <taxon>Lunasporangiospora</taxon>
    </lineage>
</organism>
<keyword evidence="2" id="KW-0813">Transport</keyword>
<dbReference type="EMBL" id="JAABOA010003486">
    <property type="protein sequence ID" value="KAF9578611.1"/>
    <property type="molecule type" value="Genomic_DNA"/>
</dbReference>
<evidence type="ECO:0000256" key="1">
    <source>
        <dbReference type="ARBA" id="ARBA00004141"/>
    </source>
</evidence>
<gene>
    <name evidence="7" type="ORF">BGW38_005498</name>
</gene>
<accession>A0A9P6FP30</accession>
<reference evidence="7" key="1">
    <citation type="journal article" date="2020" name="Fungal Divers.">
        <title>Resolving the Mortierellaceae phylogeny through synthesis of multi-gene phylogenetics and phylogenomics.</title>
        <authorList>
            <person name="Vandepol N."/>
            <person name="Liber J."/>
            <person name="Desiro A."/>
            <person name="Na H."/>
            <person name="Kennedy M."/>
            <person name="Barry K."/>
            <person name="Grigoriev I.V."/>
            <person name="Miller A.N."/>
            <person name="O'Donnell K."/>
            <person name="Stajich J.E."/>
            <person name="Bonito G."/>
        </authorList>
    </citation>
    <scope>NUCLEOTIDE SEQUENCE</scope>
    <source>
        <strain evidence="7">KOD1015</strain>
    </source>
</reference>
<evidence type="ECO:0008006" key="9">
    <source>
        <dbReference type="Google" id="ProtNLM"/>
    </source>
</evidence>
<dbReference type="GO" id="GO:0016020">
    <property type="term" value="C:membrane"/>
    <property type="evidence" value="ECO:0007669"/>
    <property type="project" value="UniProtKB-SubCell"/>
</dbReference>
<dbReference type="InterPro" id="IPR036259">
    <property type="entry name" value="MFS_trans_sf"/>
</dbReference>
<feature type="transmembrane region" description="Helical" evidence="6">
    <location>
        <begin position="12"/>
        <end position="31"/>
    </location>
</feature>
<name>A0A9P6FP30_9FUNG</name>
<dbReference type="PANTHER" id="PTHR43791:SF36">
    <property type="entry name" value="TRANSPORTER, PUTATIVE (AFU_ORTHOLOGUE AFUA_6G08340)-RELATED"/>
    <property type="match status" value="1"/>
</dbReference>
<keyword evidence="4 6" id="KW-1133">Transmembrane helix</keyword>
<dbReference type="OrthoDB" id="2985014at2759"/>
<comment type="caution">
    <text evidence="7">The sequence shown here is derived from an EMBL/GenBank/DDBJ whole genome shotgun (WGS) entry which is preliminary data.</text>
</comment>
<feature type="transmembrane region" description="Helical" evidence="6">
    <location>
        <begin position="43"/>
        <end position="64"/>
    </location>
</feature>